<gene>
    <name evidence="2" type="ORF">CDAR_432721</name>
</gene>
<keyword evidence="1" id="KW-0812">Transmembrane</keyword>
<feature type="transmembrane region" description="Helical" evidence="1">
    <location>
        <begin position="7"/>
        <end position="28"/>
    </location>
</feature>
<evidence type="ECO:0000256" key="1">
    <source>
        <dbReference type="SAM" id="Phobius"/>
    </source>
</evidence>
<comment type="caution">
    <text evidence="2">The sequence shown here is derived from an EMBL/GenBank/DDBJ whole genome shotgun (WGS) entry which is preliminary data.</text>
</comment>
<sequence length="144" mass="15754">MLCMDNGFSLSSLITIVDILANLFWFGYSFAFPPNVNSMTGIFVSIGFLQYFILLLITLTPAAGCQPSCGDGKGICSVFARLDSKAVQQHKSTYSSEFHTRNCIDIANIYRINKSLLISSIGTLISYGILVGTLRSVQSSNNYN</sequence>
<keyword evidence="1" id="KW-0472">Membrane</keyword>
<feature type="transmembrane region" description="Helical" evidence="1">
    <location>
        <begin position="40"/>
        <end position="59"/>
    </location>
</feature>
<keyword evidence="3" id="KW-1185">Reference proteome</keyword>
<proteinExistence type="predicted"/>
<protein>
    <submittedName>
        <fullName evidence="2">Uncharacterized protein</fullName>
    </submittedName>
</protein>
<evidence type="ECO:0000313" key="3">
    <source>
        <dbReference type="Proteomes" id="UP001054837"/>
    </source>
</evidence>
<keyword evidence="1" id="KW-1133">Transmembrane helix</keyword>
<organism evidence="2 3">
    <name type="scientific">Caerostris darwini</name>
    <dbReference type="NCBI Taxonomy" id="1538125"/>
    <lineage>
        <taxon>Eukaryota</taxon>
        <taxon>Metazoa</taxon>
        <taxon>Ecdysozoa</taxon>
        <taxon>Arthropoda</taxon>
        <taxon>Chelicerata</taxon>
        <taxon>Arachnida</taxon>
        <taxon>Araneae</taxon>
        <taxon>Araneomorphae</taxon>
        <taxon>Entelegynae</taxon>
        <taxon>Araneoidea</taxon>
        <taxon>Araneidae</taxon>
        <taxon>Caerostris</taxon>
    </lineage>
</organism>
<evidence type="ECO:0000313" key="2">
    <source>
        <dbReference type="EMBL" id="GIY52846.1"/>
    </source>
</evidence>
<reference evidence="2 3" key="1">
    <citation type="submission" date="2021-06" db="EMBL/GenBank/DDBJ databases">
        <title>Caerostris darwini draft genome.</title>
        <authorList>
            <person name="Kono N."/>
            <person name="Arakawa K."/>
        </authorList>
    </citation>
    <scope>NUCLEOTIDE SEQUENCE [LARGE SCALE GENOMIC DNA]</scope>
</reference>
<dbReference type="EMBL" id="BPLQ01010716">
    <property type="protein sequence ID" value="GIY52846.1"/>
    <property type="molecule type" value="Genomic_DNA"/>
</dbReference>
<name>A0AAV4U524_9ARAC</name>
<feature type="transmembrane region" description="Helical" evidence="1">
    <location>
        <begin position="116"/>
        <end position="134"/>
    </location>
</feature>
<dbReference type="AlphaFoldDB" id="A0AAV4U524"/>
<accession>A0AAV4U524</accession>
<dbReference type="Proteomes" id="UP001054837">
    <property type="component" value="Unassembled WGS sequence"/>
</dbReference>